<reference evidence="1" key="1">
    <citation type="submission" date="2023-02" db="EMBL/GenBank/DDBJ databases">
        <title>Nocardiopsis ansamitocini NBRC 112285.</title>
        <authorList>
            <person name="Ichikawa N."/>
            <person name="Sato H."/>
            <person name="Tonouchi N."/>
        </authorList>
    </citation>
    <scope>NUCLEOTIDE SEQUENCE</scope>
    <source>
        <strain evidence="1">NBRC 112285</strain>
    </source>
</reference>
<dbReference type="RefSeq" id="WP_285757301.1">
    <property type="nucleotide sequence ID" value="NZ_BSQG01000001.1"/>
</dbReference>
<dbReference type="EMBL" id="BSQG01000001">
    <property type="protein sequence ID" value="GLU46452.1"/>
    <property type="molecule type" value="Genomic_DNA"/>
</dbReference>
<dbReference type="Proteomes" id="UP001165092">
    <property type="component" value="Unassembled WGS sequence"/>
</dbReference>
<name>A0A9W6P3J6_9ACTN</name>
<accession>A0A9W6P3J6</accession>
<evidence type="ECO:0000313" key="1">
    <source>
        <dbReference type="EMBL" id="GLU46452.1"/>
    </source>
</evidence>
<protein>
    <submittedName>
        <fullName evidence="1">Uncharacterized protein</fullName>
    </submittedName>
</protein>
<comment type="caution">
    <text evidence="1">The sequence shown here is derived from an EMBL/GenBank/DDBJ whole genome shotgun (WGS) entry which is preliminary data.</text>
</comment>
<evidence type="ECO:0000313" key="2">
    <source>
        <dbReference type="Proteomes" id="UP001165092"/>
    </source>
</evidence>
<gene>
    <name evidence="1" type="ORF">Nans01_08030</name>
</gene>
<keyword evidence="2" id="KW-1185">Reference proteome</keyword>
<organism evidence="1 2">
    <name type="scientific">Nocardiopsis ansamitocini</name>
    <dbReference type="NCBI Taxonomy" id="1670832"/>
    <lineage>
        <taxon>Bacteria</taxon>
        <taxon>Bacillati</taxon>
        <taxon>Actinomycetota</taxon>
        <taxon>Actinomycetes</taxon>
        <taxon>Streptosporangiales</taxon>
        <taxon>Nocardiopsidaceae</taxon>
        <taxon>Nocardiopsis</taxon>
    </lineage>
</organism>
<dbReference type="AlphaFoldDB" id="A0A9W6P3J6"/>
<proteinExistence type="predicted"/>
<sequence length="228" mass="25109">MNLPYPGRPSGPSDHVHDQLLHLPFPAAAPRLRILLTGDATAMGTDKLAYSVNPELTALLVYRTGPGNYAGVVLDKRHAQVWGRTKQDLWFTALANMAHDRFQGYTLTSGADTDVHVVSGIDWPGTAHVMRLPDLVRAPLPFGAVVMLPDSNTMIYAVLRSRRSLPMLPFLHQTFRPLAASAPPVSDQLLWWRDGRVSGMSARPTPDGGVQIRHSPEFSRLIDHELSP</sequence>